<proteinExistence type="predicted"/>
<dbReference type="InterPro" id="IPR032710">
    <property type="entry name" value="NTF2-like_dom_sf"/>
</dbReference>
<keyword evidence="5" id="KW-1185">Reference proteome</keyword>
<reference evidence="4 5" key="1">
    <citation type="submission" date="2019-08" db="EMBL/GenBank/DDBJ databases">
        <authorList>
            <person name="Dhanesh K."/>
            <person name="Kumar G."/>
            <person name="Sasikala C."/>
            <person name="Venkata Ramana C."/>
        </authorList>
    </citation>
    <scope>NUCLEOTIDE SEQUENCE [LARGE SCALE GENOMIC DNA]</scope>
    <source>
        <strain evidence="4 5">JC645</strain>
    </source>
</reference>
<dbReference type="SUPFAM" id="SSF54427">
    <property type="entry name" value="NTF2-like"/>
    <property type="match status" value="1"/>
</dbReference>
<dbReference type="EMBL" id="VWOX01000003">
    <property type="protein sequence ID" value="KAA5545126.1"/>
    <property type="molecule type" value="Genomic_DNA"/>
</dbReference>
<dbReference type="InterPro" id="IPR027843">
    <property type="entry name" value="DUF4440"/>
</dbReference>
<gene>
    <name evidence="4" type="ORF">FYK55_05435</name>
</gene>
<feature type="region of interest" description="Disordered" evidence="1">
    <location>
        <begin position="38"/>
        <end position="76"/>
    </location>
</feature>
<sequence>MRQYVFGTAAITIVMLALSGSLLRTCSFAQEVPAASTAAPAAETQASETEAAGESSDEPASTAESPAGSSAPDSADAEVRQAVEAYVNAFNARDVDALIALWSPEGVYSSRTSGDQLVGRDALRQDFSDLLSDEGAPTLAVITDSIEFISPSVAIERGSATIRWNEESAEQTTYTAVYIKQGETWLLDRVTEADVVEQPSHYEHLKSLEWLVGDWIYEGETWTVEFETDWTVKQNFLSRRYTVTGNPGNESSGLQIIGWDPLKQQIRSWLFDSDGGYVHATWLPTESGWSVQSVATLADGGRGSFTSHLEPIDENSYRWEKVNRVLDGQILPSLDPVTVRRK</sequence>
<feature type="compositionally biased region" description="Low complexity" evidence="1">
    <location>
        <begin position="63"/>
        <end position="74"/>
    </location>
</feature>
<evidence type="ECO:0000313" key="4">
    <source>
        <dbReference type="EMBL" id="KAA5545126.1"/>
    </source>
</evidence>
<evidence type="ECO:0000313" key="5">
    <source>
        <dbReference type="Proteomes" id="UP000324479"/>
    </source>
</evidence>
<name>A0A5M6DFF1_9BACT</name>
<evidence type="ECO:0000259" key="3">
    <source>
        <dbReference type="Pfam" id="PF14534"/>
    </source>
</evidence>
<accession>A0A5M6DFF1</accession>
<dbReference type="Proteomes" id="UP000324479">
    <property type="component" value="Unassembled WGS sequence"/>
</dbReference>
<dbReference type="Gene3D" id="3.10.450.50">
    <property type="match status" value="1"/>
</dbReference>
<protein>
    <submittedName>
        <fullName evidence="4">DUF4440 domain-containing protein</fullName>
    </submittedName>
</protein>
<comment type="caution">
    <text evidence="4">The sequence shown here is derived from an EMBL/GenBank/DDBJ whole genome shotgun (WGS) entry which is preliminary data.</text>
</comment>
<organism evidence="4 5">
    <name type="scientific">Roseiconus nitratireducens</name>
    <dbReference type="NCBI Taxonomy" id="2605748"/>
    <lineage>
        <taxon>Bacteria</taxon>
        <taxon>Pseudomonadati</taxon>
        <taxon>Planctomycetota</taxon>
        <taxon>Planctomycetia</taxon>
        <taxon>Pirellulales</taxon>
        <taxon>Pirellulaceae</taxon>
        <taxon>Roseiconus</taxon>
    </lineage>
</organism>
<keyword evidence="2" id="KW-0732">Signal</keyword>
<dbReference type="AlphaFoldDB" id="A0A5M6DFF1"/>
<dbReference type="RefSeq" id="WP_150075393.1">
    <property type="nucleotide sequence ID" value="NZ_VWOX01000003.1"/>
</dbReference>
<feature type="signal peptide" evidence="2">
    <location>
        <begin position="1"/>
        <end position="29"/>
    </location>
</feature>
<feature type="compositionally biased region" description="Low complexity" evidence="1">
    <location>
        <begin position="38"/>
        <end position="54"/>
    </location>
</feature>
<dbReference type="Pfam" id="PF14534">
    <property type="entry name" value="DUF4440"/>
    <property type="match status" value="1"/>
</dbReference>
<feature type="chain" id="PRO_5024421165" evidence="2">
    <location>
        <begin position="30"/>
        <end position="342"/>
    </location>
</feature>
<evidence type="ECO:0000256" key="1">
    <source>
        <dbReference type="SAM" id="MobiDB-lite"/>
    </source>
</evidence>
<evidence type="ECO:0000256" key="2">
    <source>
        <dbReference type="SAM" id="SignalP"/>
    </source>
</evidence>
<feature type="domain" description="DUF4440" evidence="3">
    <location>
        <begin position="79"/>
        <end position="187"/>
    </location>
</feature>